<dbReference type="PANTHER" id="PTHR47911:SF1">
    <property type="entry name" value="OS06G0664400 PROTEIN"/>
    <property type="match status" value="1"/>
</dbReference>
<feature type="compositionally biased region" description="Basic and acidic residues" evidence="1">
    <location>
        <begin position="664"/>
        <end position="678"/>
    </location>
</feature>
<feature type="compositionally biased region" description="Low complexity" evidence="1">
    <location>
        <begin position="77"/>
        <end position="92"/>
    </location>
</feature>
<feature type="compositionally biased region" description="Gly residues" evidence="1">
    <location>
        <begin position="786"/>
        <end position="798"/>
    </location>
</feature>
<feature type="compositionally biased region" description="Polar residues" evidence="1">
    <location>
        <begin position="704"/>
        <end position="726"/>
    </location>
</feature>
<dbReference type="OrthoDB" id="1932806at2759"/>
<evidence type="ECO:0000313" key="2">
    <source>
        <dbReference type="EMBL" id="KAI5066484.1"/>
    </source>
</evidence>
<dbReference type="PANTHER" id="PTHR47911">
    <property type="entry name" value="HYDROXYPROLINE-RICH GLYCOPROTEIN-LIKE"/>
    <property type="match status" value="1"/>
</dbReference>
<feature type="compositionally biased region" description="Polar residues" evidence="1">
    <location>
        <begin position="295"/>
        <end position="305"/>
    </location>
</feature>
<reference evidence="2" key="1">
    <citation type="submission" date="2021-01" db="EMBL/GenBank/DDBJ databases">
        <title>Adiantum capillus-veneris genome.</title>
        <authorList>
            <person name="Fang Y."/>
            <person name="Liao Q."/>
        </authorList>
    </citation>
    <scope>NUCLEOTIDE SEQUENCE</scope>
    <source>
        <strain evidence="2">H3</strain>
        <tissue evidence="2">Leaf</tissue>
    </source>
</reference>
<accession>A0A9D4UEH2</accession>
<evidence type="ECO:0000256" key="1">
    <source>
        <dbReference type="SAM" id="MobiDB-lite"/>
    </source>
</evidence>
<feature type="region of interest" description="Disordered" evidence="1">
    <location>
        <begin position="19"/>
        <end position="411"/>
    </location>
</feature>
<organism evidence="2 3">
    <name type="scientific">Adiantum capillus-veneris</name>
    <name type="common">Maidenhair fern</name>
    <dbReference type="NCBI Taxonomy" id="13818"/>
    <lineage>
        <taxon>Eukaryota</taxon>
        <taxon>Viridiplantae</taxon>
        <taxon>Streptophyta</taxon>
        <taxon>Embryophyta</taxon>
        <taxon>Tracheophyta</taxon>
        <taxon>Polypodiopsida</taxon>
        <taxon>Polypodiidae</taxon>
        <taxon>Polypodiales</taxon>
        <taxon>Pteridineae</taxon>
        <taxon>Pteridaceae</taxon>
        <taxon>Vittarioideae</taxon>
        <taxon>Adiantum</taxon>
    </lineage>
</organism>
<feature type="compositionally biased region" description="Polar residues" evidence="1">
    <location>
        <begin position="366"/>
        <end position="385"/>
    </location>
</feature>
<feature type="compositionally biased region" description="Pro residues" evidence="1">
    <location>
        <begin position="450"/>
        <end position="465"/>
    </location>
</feature>
<name>A0A9D4UEH2_ADICA</name>
<sequence length="1225" mass="133697">MRGFTEPRNLALAITRRAGGPSYSRNFSAGIGRGRGGESGKYDDAEEPLFSASYGHGAPKGGPLNAGVLGRGGSHNSSPGAPFSGSSAGRGFNNLNQTETHSVNNGPLFSNVSFGRGSVSRNQGGDPKPQQRPALNLGSGGFGRGRSVENNDALPEDIFSPEERGTLSSWSKWDQKLGKVDAKNDPSPAEMRLVLDERSSSVLPFPAIPQQQRGQRGHERQTKALQSPGIAPSFQAAPPYQQPPSPPAFQSSGNASPFQAVPPKHQPPSPLALQSQGIAPSFQAAPPYQEPPSSPAFQSSGNASPFQAVPPQHQPPSPLGWQQPAQQPYHDTKFQPWPSMQNAPSPTGWPQPVQRPVYDARVQLQPRMQSTQPPTGWQQPVQQPNYDARVQPQPSIQYTPPPTDLNSGWQQPVQQPYYDVNVQPQPSIHYTPPPSGWQQQTVQQPYMQYTPPPTAWQPPASPLPPQAYFMQQQPPPGSPGRQPIHDLPGKSGQPHGAFATDDWRPPSSGGAMQWRQQPFDPVQPSSESHQGHPYGGEFVEPLVAPPSSVNVSGSNYNWGPASPESICVSEQQQTVSVPTHGHRGLDYEGKVDDLYKQNKLMEIDDIYREMKAAQIRASAKTYGTILQSYLQLGKMDKVSMIYQEMSGVLFAGEKYKDEVVKETTTARRVEAPTPHRSEGAASSTKTPRGAQAEAEYEEDREVTFSRTMETPSSGTGVKSFTSSGQPEPSVGRGMGRGIKVERHGSEQSVGTGRGGATFGQPEPIVGRGMGRGMKVERHGSEPRVGTGRGGAASPGSGQGAQFETKHEEDGDFTFSRNIGTPSTSSDTEAQSFTSFGAERSVGRGVGRGMKVETYGSEPSVGTGRGRGKVGSFFNFDLSAGVGSADQGAAFGKKSLQFDQESKTEVQDEYSQTFTPVIQHEWYAFAPEGLSVGPGAGRGRPQSPQARGLGLQQAPPLYSLDSRSLPDEPQFSDPEEEPLESSLSAEEAEAAAERAMRILTEKRVNRYKNMFEFDDQVVKRSPLGLARSLRERKQPKMPEKVEKAVRLTGEDELKEAETLKAMEENETLKELQHSFDQFMKTYGEMGVEPEHELGDFTNPDIEEKPFMPFEEYLEKAKPNIMKTGLIRSEKEWQDMVQETIRHLPYYEAFVERHGGPGRYTAKQENEDLEEIAGTLPSDVGRAAKSFVQRSLTTMKSNPGLNLQQKQWMLASMVMDQRVAGHISFLE</sequence>
<feature type="region of interest" description="Disordered" evidence="1">
    <location>
        <begin position="664"/>
        <end position="865"/>
    </location>
</feature>
<dbReference type="Proteomes" id="UP000886520">
    <property type="component" value="Chromosome 18"/>
</dbReference>
<dbReference type="InterPro" id="IPR011990">
    <property type="entry name" value="TPR-like_helical_dom_sf"/>
</dbReference>
<comment type="caution">
    <text evidence="2">The sequence shown here is derived from an EMBL/GenBank/DDBJ whole genome shotgun (WGS) entry which is preliminary data.</text>
</comment>
<feature type="compositionally biased region" description="Polar residues" evidence="1">
    <location>
        <begin position="392"/>
        <end position="411"/>
    </location>
</feature>
<dbReference type="AlphaFoldDB" id="A0A9D4UEH2"/>
<feature type="compositionally biased region" description="Polar residues" evidence="1">
    <location>
        <begin position="814"/>
        <end position="834"/>
    </location>
</feature>
<dbReference type="EMBL" id="JABFUD020000018">
    <property type="protein sequence ID" value="KAI5066484.1"/>
    <property type="molecule type" value="Genomic_DNA"/>
</dbReference>
<protein>
    <submittedName>
        <fullName evidence="2">Uncharacterized protein</fullName>
    </submittedName>
</protein>
<feature type="region of interest" description="Disordered" evidence="1">
    <location>
        <begin position="955"/>
        <end position="987"/>
    </location>
</feature>
<feature type="region of interest" description="Disordered" evidence="1">
    <location>
        <begin position="447"/>
        <end position="538"/>
    </location>
</feature>
<evidence type="ECO:0000313" key="3">
    <source>
        <dbReference type="Proteomes" id="UP000886520"/>
    </source>
</evidence>
<feature type="compositionally biased region" description="Basic and acidic residues" evidence="1">
    <location>
        <begin position="173"/>
        <end position="184"/>
    </location>
</feature>
<feature type="compositionally biased region" description="Polar residues" evidence="1">
    <location>
        <begin position="93"/>
        <end position="123"/>
    </location>
</feature>
<dbReference type="Gene3D" id="1.25.40.10">
    <property type="entry name" value="Tetratricopeptide repeat domain"/>
    <property type="match status" value="1"/>
</dbReference>
<gene>
    <name evidence="2" type="ORF">GOP47_0019108</name>
</gene>
<proteinExistence type="predicted"/>
<keyword evidence="3" id="KW-1185">Reference proteome</keyword>